<keyword evidence="6 9" id="KW-0210">Decarboxylase</keyword>
<organism evidence="10 11">
    <name type="scientific">Xenorhabdus stockiae</name>
    <dbReference type="NCBI Taxonomy" id="351614"/>
    <lineage>
        <taxon>Bacteria</taxon>
        <taxon>Pseudomonadati</taxon>
        <taxon>Pseudomonadota</taxon>
        <taxon>Gammaproteobacteria</taxon>
        <taxon>Enterobacterales</taxon>
        <taxon>Morganellaceae</taxon>
        <taxon>Xenorhabdus</taxon>
    </lineage>
</organism>
<evidence type="ECO:0000256" key="1">
    <source>
        <dbReference type="ARBA" id="ARBA00001784"/>
    </source>
</evidence>
<dbReference type="SUPFAM" id="SSF117856">
    <property type="entry name" value="AF0104/ALDC/Ptd012-like"/>
    <property type="match status" value="1"/>
</dbReference>
<dbReference type="EC" id="4.1.1.5" evidence="4 9"/>
<evidence type="ECO:0000256" key="7">
    <source>
        <dbReference type="ARBA" id="ARBA00023061"/>
    </source>
</evidence>
<comment type="caution">
    <text evidence="10">The sequence shown here is derived from an EMBL/GenBank/DDBJ whole genome shotgun (WGS) entry which is preliminary data.</text>
</comment>
<dbReference type="GO" id="GO:0045151">
    <property type="term" value="P:acetoin biosynthetic process"/>
    <property type="evidence" value="ECO:0007669"/>
    <property type="project" value="UniProtKB-UniRule"/>
</dbReference>
<comment type="similarity">
    <text evidence="3 9">Belongs to the alpha-acetolactate decarboxylase family.</text>
</comment>
<reference evidence="10 11" key="1">
    <citation type="journal article" date="2017" name="Nat. Microbiol.">
        <title>Natural product diversity associated with the nematode symbionts Photorhabdus and Xenorhabdus.</title>
        <authorList>
            <person name="Tobias N.J."/>
            <person name="Wolff H."/>
            <person name="Djahanschiri B."/>
            <person name="Grundmann F."/>
            <person name="Kronenwerth M."/>
            <person name="Shi Y.M."/>
            <person name="Simonyi S."/>
            <person name="Grun P."/>
            <person name="Shapiro-Ilan D."/>
            <person name="Pidot S.J."/>
            <person name="Stinear T.P."/>
            <person name="Ebersberger I."/>
            <person name="Bode H.B."/>
        </authorList>
    </citation>
    <scope>NUCLEOTIDE SEQUENCE [LARGE SCALE GENOMIC DNA]</scope>
    <source>
        <strain evidence="10 11">DSM 17904</strain>
    </source>
</reference>
<dbReference type="InterPro" id="IPR005128">
    <property type="entry name" value="Acetolactate_a_deCO2ase"/>
</dbReference>
<evidence type="ECO:0000313" key="10">
    <source>
        <dbReference type="EMBL" id="PHM63906.1"/>
    </source>
</evidence>
<evidence type="ECO:0000256" key="5">
    <source>
        <dbReference type="ARBA" id="ARBA00020164"/>
    </source>
</evidence>
<dbReference type="PIRSF" id="PIRSF001332">
    <property type="entry name" value="Acetolac_decarb"/>
    <property type="match status" value="1"/>
</dbReference>
<evidence type="ECO:0000313" key="11">
    <source>
        <dbReference type="Proteomes" id="UP000222366"/>
    </source>
</evidence>
<dbReference type="CDD" id="cd17299">
    <property type="entry name" value="acetolactate_decarboxylase"/>
    <property type="match status" value="1"/>
</dbReference>
<accession>A0A2D0KKI3</accession>
<evidence type="ECO:0000256" key="9">
    <source>
        <dbReference type="PIRNR" id="PIRNR001332"/>
    </source>
</evidence>
<dbReference type="Gene3D" id="3.30.1330.80">
    <property type="entry name" value="Hypothetical protein, similar to alpha- acetolactate decarboxylase, domain 2"/>
    <property type="match status" value="2"/>
</dbReference>
<evidence type="ECO:0000256" key="3">
    <source>
        <dbReference type="ARBA" id="ARBA00007106"/>
    </source>
</evidence>
<evidence type="ECO:0000256" key="2">
    <source>
        <dbReference type="ARBA" id="ARBA00005170"/>
    </source>
</evidence>
<keyword evidence="11" id="KW-1185">Reference proteome</keyword>
<evidence type="ECO:0000256" key="8">
    <source>
        <dbReference type="ARBA" id="ARBA00023239"/>
    </source>
</evidence>
<dbReference type="UniPathway" id="UPA00626">
    <property type="reaction ID" value="UER00678"/>
</dbReference>
<dbReference type="AlphaFoldDB" id="A0A2D0KKI3"/>
<dbReference type="NCBIfam" id="TIGR01252">
    <property type="entry name" value="acetolac_decarb"/>
    <property type="match status" value="1"/>
</dbReference>
<dbReference type="PANTHER" id="PTHR35524:SF1">
    <property type="entry name" value="ALPHA-ACETOLACTATE DECARBOXYLASE"/>
    <property type="match status" value="1"/>
</dbReference>
<dbReference type="Pfam" id="PF03306">
    <property type="entry name" value="AAL_decarboxy"/>
    <property type="match status" value="1"/>
</dbReference>
<keyword evidence="8 9" id="KW-0456">Lyase</keyword>
<dbReference type="EMBL" id="NJAJ01000043">
    <property type="protein sequence ID" value="PHM63906.1"/>
    <property type="molecule type" value="Genomic_DNA"/>
</dbReference>
<keyword evidence="7 9" id="KW-0005">Acetoin biosynthesis</keyword>
<dbReference type="GO" id="GO:0047605">
    <property type="term" value="F:acetolactate decarboxylase activity"/>
    <property type="evidence" value="ECO:0007669"/>
    <property type="project" value="UniProtKB-UniRule"/>
</dbReference>
<comment type="catalytic activity">
    <reaction evidence="1 9">
        <text>(2S)-2-acetolactate + H(+) = (R)-acetoin + CO2</text>
        <dbReference type="Rhea" id="RHEA:21580"/>
        <dbReference type="ChEBI" id="CHEBI:15378"/>
        <dbReference type="ChEBI" id="CHEBI:15686"/>
        <dbReference type="ChEBI" id="CHEBI:16526"/>
        <dbReference type="ChEBI" id="CHEBI:58476"/>
        <dbReference type="EC" id="4.1.1.5"/>
    </reaction>
</comment>
<dbReference type="RefSeq" id="WP_099125891.1">
    <property type="nucleotide sequence ID" value="NZ_CAWNRH010000119.1"/>
</dbReference>
<dbReference type="Proteomes" id="UP000222366">
    <property type="component" value="Unassembled WGS sequence"/>
</dbReference>
<evidence type="ECO:0000256" key="6">
    <source>
        <dbReference type="ARBA" id="ARBA00022793"/>
    </source>
</evidence>
<name>A0A2D0KKI3_9GAMM</name>
<comment type="pathway">
    <text evidence="2 9">Polyol metabolism; (R,R)-butane-2,3-diol biosynthesis; (R,R)-butane-2,3-diol from pyruvate: step 2/3.</text>
</comment>
<evidence type="ECO:0000256" key="4">
    <source>
        <dbReference type="ARBA" id="ARBA00013204"/>
    </source>
</evidence>
<protein>
    <recommendedName>
        <fullName evidence="5 9">Alpha-acetolactate decarboxylase</fullName>
        <ecNumber evidence="4 9">4.1.1.5</ecNumber>
    </recommendedName>
</protein>
<dbReference type="PANTHER" id="PTHR35524">
    <property type="entry name" value="ALPHA-ACETOLACTATE DECARBOXYLASE"/>
    <property type="match status" value="1"/>
</dbReference>
<gene>
    <name evidence="10" type="primary">alsD</name>
    <name evidence="10" type="ORF">Xsto_03542</name>
</gene>
<sequence length="235" mass="26454">MKSLIINQYSTMHALMSGVFDGMFAIAEISQGGSFGIGCSHALAGEMIALDDTFFEIQGAGNVRRFSEYDQLPFAQLTYFNPSEQFPVSDISKKDLYSELSAQVNIDNIFAAVKIEGIFKKVWLRRTNYQKKPYKTFIEAIVEQSEETLHNVSGVLVGFWTPDIFHGISVAGFHIHFIDDERKNGGHVFDFELKNGLLSYEPKQNIKIHLPENSEYINADLTVDDLDNAIRKAEG</sequence>
<proteinExistence type="inferred from homology"/>